<sequence length="65" mass="7168">MGKRCLSSVSAIKLTVTSKCNAIDIWNPDSVILLKEAMVAGTLNIERITKILLIESTRIRSHSLN</sequence>
<organism evidence="1 2">
    <name type="scientific">Kangiella marina</name>
    <dbReference type="NCBI Taxonomy" id="1079178"/>
    <lineage>
        <taxon>Bacteria</taxon>
        <taxon>Pseudomonadati</taxon>
        <taxon>Pseudomonadota</taxon>
        <taxon>Gammaproteobacteria</taxon>
        <taxon>Kangiellales</taxon>
        <taxon>Kangiellaceae</taxon>
        <taxon>Kangiella</taxon>
    </lineage>
</organism>
<comment type="caution">
    <text evidence="1">The sequence shown here is derived from an EMBL/GenBank/DDBJ whole genome shotgun (WGS) entry which is preliminary data.</text>
</comment>
<dbReference type="Proteomes" id="UP001501011">
    <property type="component" value="Unassembled WGS sequence"/>
</dbReference>
<name>A0ABP8IKY1_9GAMM</name>
<keyword evidence="2" id="KW-1185">Reference proteome</keyword>
<protein>
    <submittedName>
        <fullName evidence="1">Uncharacterized protein</fullName>
    </submittedName>
</protein>
<evidence type="ECO:0000313" key="1">
    <source>
        <dbReference type="EMBL" id="GAA4361935.1"/>
    </source>
</evidence>
<evidence type="ECO:0000313" key="2">
    <source>
        <dbReference type="Proteomes" id="UP001501011"/>
    </source>
</evidence>
<dbReference type="EMBL" id="BAABFV010000001">
    <property type="protein sequence ID" value="GAA4361935.1"/>
    <property type="molecule type" value="Genomic_DNA"/>
</dbReference>
<gene>
    <name evidence="1" type="ORF">GCM10023151_15730</name>
</gene>
<reference evidence="2" key="1">
    <citation type="journal article" date="2019" name="Int. J. Syst. Evol. Microbiol.">
        <title>The Global Catalogue of Microorganisms (GCM) 10K type strain sequencing project: providing services to taxonomists for standard genome sequencing and annotation.</title>
        <authorList>
            <consortium name="The Broad Institute Genomics Platform"/>
            <consortium name="The Broad Institute Genome Sequencing Center for Infectious Disease"/>
            <person name="Wu L."/>
            <person name="Ma J."/>
        </authorList>
    </citation>
    <scope>NUCLEOTIDE SEQUENCE [LARGE SCALE GENOMIC DNA]</scope>
    <source>
        <strain evidence="2">JCM 17728</strain>
    </source>
</reference>
<accession>A0ABP8IKY1</accession>
<proteinExistence type="predicted"/>